<dbReference type="InterPro" id="IPR026444">
    <property type="entry name" value="Secre_tail"/>
</dbReference>
<dbReference type="Gene3D" id="2.60.40.10">
    <property type="entry name" value="Immunoglobulins"/>
    <property type="match status" value="1"/>
</dbReference>
<feature type="domain" description="GEVED" evidence="5">
    <location>
        <begin position="821"/>
        <end position="899"/>
    </location>
</feature>
<evidence type="ECO:0000256" key="2">
    <source>
        <dbReference type="SAM" id="SignalP"/>
    </source>
</evidence>
<keyword evidence="1 2" id="KW-0732">Signal</keyword>
<feature type="domain" description="Secretion system C-terminal sorting" evidence="4">
    <location>
        <begin position="925"/>
        <end position="995"/>
    </location>
</feature>
<evidence type="ECO:0000259" key="5">
    <source>
        <dbReference type="Pfam" id="PF20009"/>
    </source>
</evidence>
<dbReference type="KEGG" id="grs:C7S20_04280"/>
<dbReference type="Pfam" id="PF18962">
    <property type="entry name" value="Por_Secre_tail"/>
    <property type="match status" value="1"/>
</dbReference>
<accession>A0A2R3Z2N5</accession>
<dbReference type="Pfam" id="PF07705">
    <property type="entry name" value="CARDB"/>
    <property type="match status" value="1"/>
</dbReference>
<keyword evidence="7" id="KW-1185">Reference proteome</keyword>
<sequence length="996" mass="110700">MMKKYLSLFFIFFVLIFAEAQTPKQAKAVAVTTAKAVPSGPLSKAKLIPPRTDFRLFEEEQEHPGNKIVPGKGLPKYKDPVMQSKMGTIKSRAPIRTFTGATTQSTPSDPTGALGPNYYVNAWNTAFAIWDKQGNQVVPPASLESIGGVFAGEDDGDPTVIYDEAANRFVIMQFSTGPESPYNSPTPGAFLIAVSKGPDPVNDGWYTYRFNTGITPDYPKISVWSDGYYITTNSDPLHVASDKIPTIFTVERDKMLKGEDAQMVSFPLPGINNNGFYSPAGFHVVGPELPPPGNSPIIYFQDDAWQAVNEDHLKIWLINVKWKYPFSSTIELSQELGSADGVSPFVSNFDEGEFKNLSQPSGPDIDALQGAVMYMTQYRRFSDHNSVVLNFVVDTEPSEAEHAGIRWYELRQSKYGQPWTVYQEGTYAPDDSDRFCGSIALDIRGNIGLGYTVLNDNPNNPVYPSLRYTGRYADDSPGRMTLEEQSIYEGKSPDPFYRYGDYAHLYVDPSDGITFWHNGEVFEGSKRVDKVGVFRIGIEDPRDLSVVSIISPKSSTLTDAEKVTVKIRNYGTMPQSNYQVSYTINGQTVTQTFNETINPGESVELTFDQTLDLSQGTNFTITASVNLENDINDYNDSLTSTFQNLPPKDVAVTFIAKPVTGLVQNADEEVTVIIENLGGEPQSQIPLDYRLGLRNPVKEVYQGVIGVGEEEVYTFSQKIRINSPGNFILKSETNLEGDANPENDATVKSFAKLDCIPDGSDCSYGDGISYFELGEIINERIPCTTGYADFIGLPVAELDRSKGTFTVTIKSEFAEEDFEKFSMWIDLNDNALFESNERVISSEVITAEGTKLSYEFQLPANAPLGEHLLRIRAGDTRYEGDLNDPCDVMDYGTTHDYTILLTDSKLDLKDSILNDSNLVVVSEGNNKFRIIMETVITEPLNITIYDMLGQRLVYDQMEYTGIAQEYELDMSYVPPGVYLVRVGTEKAGKVKRFIVK</sequence>
<evidence type="ECO:0000313" key="6">
    <source>
        <dbReference type="EMBL" id="AVR44543.1"/>
    </source>
</evidence>
<evidence type="ECO:0008006" key="8">
    <source>
        <dbReference type="Google" id="ProtNLM"/>
    </source>
</evidence>
<dbReference type="EMBL" id="CP028136">
    <property type="protein sequence ID" value="AVR44543.1"/>
    <property type="molecule type" value="Genomic_DNA"/>
</dbReference>
<reference evidence="7" key="1">
    <citation type="submission" date="2018-03" db="EMBL/GenBank/DDBJ databases">
        <title>Gramella fulva sp. nov., isolated from a dry surface of tidal flat.</title>
        <authorList>
            <person name="Hwang S.H."/>
            <person name="Hwang W.M."/>
            <person name="Kang K."/>
            <person name="Ahn T.-Y."/>
        </authorList>
    </citation>
    <scope>NUCLEOTIDE SEQUENCE [LARGE SCALE GENOMIC DNA]</scope>
    <source>
        <strain evidence="7">SH35</strain>
    </source>
</reference>
<evidence type="ECO:0000259" key="3">
    <source>
        <dbReference type="Pfam" id="PF07705"/>
    </source>
</evidence>
<dbReference type="AlphaFoldDB" id="A0A2R3Z2N5"/>
<dbReference type="Pfam" id="PF20009">
    <property type="entry name" value="GEVED"/>
    <property type="match status" value="1"/>
</dbReference>
<dbReference type="InterPro" id="IPR013783">
    <property type="entry name" value="Ig-like_fold"/>
</dbReference>
<dbReference type="Proteomes" id="UP000241507">
    <property type="component" value="Chromosome"/>
</dbReference>
<protein>
    <recommendedName>
        <fullName evidence="8">CARDB domain-containing protein</fullName>
    </recommendedName>
</protein>
<dbReference type="OrthoDB" id="1488385at2"/>
<evidence type="ECO:0000259" key="4">
    <source>
        <dbReference type="Pfam" id="PF18962"/>
    </source>
</evidence>
<proteinExistence type="predicted"/>
<feature type="domain" description="CARDB" evidence="3">
    <location>
        <begin position="543"/>
        <end position="636"/>
    </location>
</feature>
<name>A0A2R3Z2N5_9FLAO</name>
<feature type="signal peptide" evidence="2">
    <location>
        <begin position="1"/>
        <end position="20"/>
    </location>
</feature>
<feature type="chain" id="PRO_5015357960" description="CARDB domain-containing protein" evidence="2">
    <location>
        <begin position="21"/>
        <end position="996"/>
    </location>
</feature>
<dbReference type="InterPro" id="IPR011635">
    <property type="entry name" value="CARDB"/>
</dbReference>
<gene>
    <name evidence="6" type="ORF">C7S20_04280</name>
</gene>
<evidence type="ECO:0000256" key="1">
    <source>
        <dbReference type="ARBA" id="ARBA00022729"/>
    </source>
</evidence>
<evidence type="ECO:0000313" key="7">
    <source>
        <dbReference type="Proteomes" id="UP000241507"/>
    </source>
</evidence>
<organism evidence="6 7">
    <name type="scientific">Christiangramia fulva</name>
    <dbReference type="NCBI Taxonomy" id="2126553"/>
    <lineage>
        <taxon>Bacteria</taxon>
        <taxon>Pseudomonadati</taxon>
        <taxon>Bacteroidota</taxon>
        <taxon>Flavobacteriia</taxon>
        <taxon>Flavobacteriales</taxon>
        <taxon>Flavobacteriaceae</taxon>
        <taxon>Christiangramia</taxon>
    </lineage>
</organism>
<dbReference type="InterPro" id="IPR045474">
    <property type="entry name" value="GEVED"/>
</dbReference>
<dbReference type="NCBIfam" id="TIGR04183">
    <property type="entry name" value="Por_Secre_tail"/>
    <property type="match status" value="1"/>
</dbReference>